<feature type="binding site" evidence="14">
    <location>
        <position position="733"/>
    </location>
    <ligand>
        <name>ATP</name>
        <dbReference type="ChEBI" id="CHEBI:30616"/>
    </ligand>
</feature>
<dbReference type="Gene3D" id="3.40.1110.10">
    <property type="entry name" value="Calcium-transporting ATPase, cytoplasmic domain N"/>
    <property type="match status" value="1"/>
</dbReference>
<gene>
    <name evidence="19" type="ORF">CJ030_MR7G000060</name>
</gene>
<dbReference type="NCBIfam" id="TIGR01494">
    <property type="entry name" value="ATPase_P-type"/>
    <property type="match status" value="1"/>
</dbReference>
<feature type="binding site" evidence="14">
    <location>
        <position position="848"/>
    </location>
    <ligand>
        <name>ATP</name>
        <dbReference type="ChEBI" id="CHEBI:30616"/>
    </ligand>
</feature>
<feature type="domain" description="P-type ATPase N-terminal" evidence="17">
    <location>
        <begin position="43"/>
        <end position="109"/>
    </location>
</feature>
<dbReference type="InterPro" id="IPR036412">
    <property type="entry name" value="HAD-like_sf"/>
</dbReference>
<dbReference type="InterPro" id="IPR018303">
    <property type="entry name" value="ATPase_P-typ_P_site"/>
</dbReference>
<protein>
    <recommendedName>
        <fullName evidence="16">Phospholipid-transporting ATPase</fullName>
        <ecNumber evidence="16">7.6.2.1</ecNumber>
    </recommendedName>
</protein>
<dbReference type="PRINTS" id="PR00119">
    <property type="entry name" value="CATATPASE"/>
</dbReference>
<dbReference type="EC" id="7.6.2.1" evidence="16"/>
<dbReference type="InterPro" id="IPR032630">
    <property type="entry name" value="P_typ_ATPase_c"/>
</dbReference>
<dbReference type="GO" id="GO:0016887">
    <property type="term" value="F:ATP hydrolysis activity"/>
    <property type="evidence" value="ECO:0007669"/>
    <property type="project" value="InterPro"/>
</dbReference>
<feature type="transmembrane region" description="Helical" evidence="16">
    <location>
        <begin position="929"/>
        <end position="946"/>
    </location>
</feature>
<feature type="binding site" evidence="14">
    <location>
        <position position="735"/>
    </location>
    <ligand>
        <name>ATP</name>
        <dbReference type="ChEBI" id="CHEBI:30616"/>
    </ligand>
</feature>
<evidence type="ECO:0000256" key="9">
    <source>
        <dbReference type="ARBA" id="ARBA00022989"/>
    </source>
</evidence>
<organism evidence="19 20">
    <name type="scientific">Morella rubra</name>
    <name type="common">Chinese bayberry</name>
    <dbReference type="NCBI Taxonomy" id="262757"/>
    <lineage>
        <taxon>Eukaryota</taxon>
        <taxon>Viridiplantae</taxon>
        <taxon>Streptophyta</taxon>
        <taxon>Embryophyta</taxon>
        <taxon>Tracheophyta</taxon>
        <taxon>Spermatophyta</taxon>
        <taxon>Magnoliopsida</taxon>
        <taxon>eudicotyledons</taxon>
        <taxon>Gunneridae</taxon>
        <taxon>Pentapetalae</taxon>
        <taxon>rosids</taxon>
        <taxon>fabids</taxon>
        <taxon>Fagales</taxon>
        <taxon>Myricaceae</taxon>
        <taxon>Morella</taxon>
    </lineage>
</organism>
<dbReference type="InterPro" id="IPR008250">
    <property type="entry name" value="ATPase_P-typ_transduc_dom_A_sf"/>
</dbReference>
<feature type="binding site" evidence="14">
    <location>
        <position position="595"/>
    </location>
    <ligand>
        <name>ATP</name>
        <dbReference type="ChEBI" id="CHEBI:30616"/>
    </ligand>
</feature>
<sequence length="1205" mass="136097">MKTRGGRRRKLRFSKLYSFACGKASLKDDEHSQIGRPGFSREVFCNEPESFEAGIRHYGGNYVRSTKYTLATFLPKSLFEQFRRVANFFFLVTGILALTPLAPYTAVSAIIPLVIIVAATMLKEGVEDWRRKQQDIEVNNRKVKVHQGDGVFNYTEWKNLRVGQIVKVEKDEFFPADLLLLSSSYDDAICYVETMNLDGETNLKLKQALEVTSFLHEDSDFRDFKATLKCEDPNANLYSFIGSMEFEEQQYPLSPQQLLLRDSKLRNTDYIYGAVVFTGHDTKVIQNSTDPPSKRSRIEKKMDKIIYFLFCILFLISFVGSILFGIATKDDLKNGRSKRWYLRPDDSTVFFDPKRAPLAAVFHFLSALMLYTYFIPISLYVSIEIVKVLQTIFINSDIHLYYEEADKPAHARTSNLNEELGQVDTILSDKTGTLTCNSMEFIKCSVAGTAYGRAVTEVERAMDGRTGSPLVNKEVNGFHNMKESTDSKSPIKGFNFKDERIMNGNWVNEPRADVIQKFLRLLAICHTAIPEVDEETGKVSYEAESPDESAFVIAARELGFEFYRRTQTTISLHELDPVSGDGVERSYKLLNVLEFNSSRKRMSVIVRDEEGKILLLCKGADSVMFGRLAKSGREFEEETREHVTEYADAGLRTLILAYRGLDEEEYKEFNEKFTEAKNSVSTDRDTLIDEVAEKIERELTLLGATAVEDKLQNGVPNCIDKLAQAGIKIWVLTGDKMETAINIGFACSLLRQGMKQIIITLESPQIQALEKAGDKAAITKASKENVINQISDGKAQITSASGRPVSYALIIDGKSLAYALEDGVKNMFLDLATHCASVICCRSSPKQKALVTRLVKSGTGKTTLAIGDGANDVGMLQEADIGVGISGFEGMQAVMSSDIAIAQFRYLERLLLVHGHWCYRRISSMICYFFYKNLTFGFTIFLYEAFTSFSAQPAYNDWFLSFYSVLFSSVPVVIMGVSDQDVSARYCLKFPLLYQQGVQNALFSWRRILGWMLNAVCSAIIIFFLCMKALELQAFNSDGRTAGRDILGATMYTCVVWVVNLQLALAISYFTLLQHVAIWGSVAVWYLFLLGYGAITPTRSTTAYQLLVEVLVPSSSYWLVTLLVVISTLIPYFAYSAIQRRFFPMFHEVIQWIRHNNGRPNDPEFFEMVRQRSMRQSSMRPTNVGFTARLEASSNRLIEMNSSHK</sequence>
<keyword evidence="20" id="KW-1185">Reference proteome</keyword>
<evidence type="ECO:0000256" key="2">
    <source>
        <dbReference type="ARBA" id="ARBA00008109"/>
    </source>
</evidence>
<feature type="binding site" evidence="15">
    <location>
        <position position="872"/>
    </location>
    <ligand>
        <name>Mg(2+)</name>
        <dbReference type="ChEBI" id="CHEBI:18420"/>
    </ligand>
</feature>
<evidence type="ECO:0000256" key="4">
    <source>
        <dbReference type="ARBA" id="ARBA00022723"/>
    </source>
</evidence>
<dbReference type="InterPro" id="IPR023299">
    <property type="entry name" value="ATPase_P-typ_cyto_dom_N"/>
</dbReference>
<dbReference type="SUPFAM" id="SSF81653">
    <property type="entry name" value="Calcium ATPase, transduction domain A"/>
    <property type="match status" value="1"/>
</dbReference>
<dbReference type="SFLD" id="SFLDF00027">
    <property type="entry name" value="p-type_atpase"/>
    <property type="match status" value="1"/>
</dbReference>
<feature type="binding site" evidence="14">
    <location>
        <position position="871"/>
    </location>
    <ligand>
        <name>ATP</name>
        <dbReference type="ChEBI" id="CHEBI:30616"/>
    </ligand>
</feature>
<evidence type="ECO:0000256" key="13">
    <source>
        <dbReference type="PIRSR" id="PIRSR606539-1"/>
    </source>
</evidence>
<comment type="similarity">
    <text evidence="2 16">Belongs to the cation transport ATPase (P-type) (TC 3.A.3) family. Type IV subfamily.</text>
</comment>
<dbReference type="SUPFAM" id="SSF81665">
    <property type="entry name" value="Calcium ATPase, transmembrane domain M"/>
    <property type="match status" value="1"/>
</dbReference>
<feature type="binding site" evidence="14">
    <location>
        <position position="431"/>
    </location>
    <ligand>
        <name>ATP</name>
        <dbReference type="ChEBI" id="CHEBI:30616"/>
    </ligand>
</feature>
<evidence type="ECO:0000256" key="7">
    <source>
        <dbReference type="ARBA" id="ARBA00022842"/>
    </source>
</evidence>
<dbReference type="FunFam" id="3.40.50.1000:FF:000014">
    <property type="entry name" value="Phospholipid-transporting ATPase"/>
    <property type="match status" value="1"/>
</dbReference>
<dbReference type="Pfam" id="PF16209">
    <property type="entry name" value="PhoLip_ATPase_N"/>
    <property type="match status" value="1"/>
</dbReference>
<dbReference type="PROSITE" id="PS00154">
    <property type="entry name" value="ATPASE_E1_E2"/>
    <property type="match status" value="1"/>
</dbReference>
<feature type="binding site" evidence="14">
    <location>
        <position position="548"/>
    </location>
    <ligand>
        <name>ATP</name>
        <dbReference type="ChEBI" id="CHEBI:30616"/>
    </ligand>
</feature>
<feature type="transmembrane region" description="Helical" evidence="16">
    <location>
        <begin position="1115"/>
        <end position="1135"/>
    </location>
</feature>
<keyword evidence="3 16" id="KW-0812">Transmembrane</keyword>
<accession>A0A6A1V1B9</accession>
<dbReference type="PANTHER" id="PTHR24092">
    <property type="entry name" value="PROBABLE PHOSPHOLIPID-TRANSPORTING ATPASE"/>
    <property type="match status" value="1"/>
</dbReference>
<name>A0A6A1V1B9_9ROSI</name>
<comment type="subcellular location">
    <subcellularLocation>
        <location evidence="1 16">Membrane</location>
        <topology evidence="1 16">Multi-pass membrane protein</topology>
    </subcellularLocation>
</comment>
<feature type="transmembrane region" description="Helical" evidence="16">
    <location>
        <begin position="1050"/>
        <end position="1069"/>
    </location>
</feature>
<feature type="binding site" evidence="14">
    <location>
        <position position="429"/>
    </location>
    <ligand>
        <name>ATP</name>
        <dbReference type="ChEBI" id="CHEBI:30616"/>
    </ligand>
</feature>
<keyword evidence="10 16" id="KW-0472">Membrane</keyword>
<dbReference type="InterPro" id="IPR032631">
    <property type="entry name" value="P-type_ATPase_N"/>
</dbReference>
<dbReference type="SUPFAM" id="SSF56784">
    <property type="entry name" value="HAD-like"/>
    <property type="match status" value="1"/>
</dbReference>
<feature type="active site" description="4-aspartylphosphate intermediate" evidence="13">
    <location>
        <position position="429"/>
    </location>
</feature>
<dbReference type="GO" id="GO:0005524">
    <property type="term" value="F:ATP binding"/>
    <property type="evidence" value="ECO:0007669"/>
    <property type="project" value="UniProtKB-UniRule"/>
</dbReference>
<evidence type="ECO:0000256" key="16">
    <source>
        <dbReference type="RuleBase" id="RU362033"/>
    </source>
</evidence>
<dbReference type="InterPro" id="IPR023214">
    <property type="entry name" value="HAD_sf"/>
</dbReference>
<dbReference type="CDD" id="cd02073">
    <property type="entry name" value="P-type_ATPase_APLT_Dnf-like"/>
    <property type="match status" value="1"/>
</dbReference>
<dbReference type="InterPro" id="IPR006539">
    <property type="entry name" value="P-type_ATPase_IV"/>
</dbReference>
<feature type="binding site" evidence="14">
    <location>
        <position position="842"/>
    </location>
    <ligand>
        <name>ATP</name>
        <dbReference type="ChEBI" id="CHEBI:30616"/>
    </ligand>
</feature>
<dbReference type="Gene3D" id="3.40.50.1000">
    <property type="entry name" value="HAD superfamily/HAD-like"/>
    <property type="match status" value="1"/>
</dbReference>
<evidence type="ECO:0000259" key="17">
    <source>
        <dbReference type="Pfam" id="PF16209"/>
    </source>
</evidence>
<dbReference type="PANTHER" id="PTHR24092:SF175">
    <property type="entry name" value="PHOSPHOLIPID-TRANSPORTING ATPASE"/>
    <property type="match status" value="1"/>
</dbReference>
<feature type="transmembrane region" description="Helical" evidence="16">
    <location>
        <begin position="82"/>
        <end position="98"/>
    </location>
</feature>
<evidence type="ECO:0000313" key="20">
    <source>
        <dbReference type="Proteomes" id="UP000516437"/>
    </source>
</evidence>
<feature type="binding site" evidence="15">
    <location>
        <position position="868"/>
    </location>
    <ligand>
        <name>Mg(2+)</name>
        <dbReference type="ChEBI" id="CHEBI:18420"/>
    </ligand>
</feature>
<dbReference type="InterPro" id="IPR001757">
    <property type="entry name" value="P_typ_ATPase"/>
</dbReference>
<feature type="transmembrane region" description="Helical" evidence="16">
    <location>
        <begin position="305"/>
        <end position="327"/>
    </location>
</feature>
<dbReference type="AlphaFoldDB" id="A0A6A1V1B9"/>
<reference evidence="19 20" key="1">
    <citation type="journal article" date="2019" name="Plant Biotechnol. J.">
        <title>The red bayberry genome and genetic basis of sex determination.</title>
        <authorList>
            <person name="Jia H.M."/>
            <person name="Jia H.J."/>
            <person name="Cai Q.L."/>
            <person name="Wang Y."/>
            <person name="Zhao H.B."/>
            <person name="Yang W.F."/>
            <person name="Wang G.Y."/>
            <person name="Li Y.H."/>
            <person name="Zhan D.L."/>
            <person name="Shen Y.T."/>
            <person name="Niu Q.F."/>
            <person name="Chang L."/>
            <person name="Qiu J."/>
            <person name="Zhao L."/>
            <person name="Xie H.B."/>
            <person name="Fu W.Y."/>
            <person name="Jin J."/>
            <person name="Li X.W."/>
            <person name="Jiao Y."/>
            <person name="Zhou C.C."/>
            <person name="Tu T."/>
            <person name="Chai C.Y."/>
            <person name="Gao J.L."/>
            <person name="Fan L.J."/>
            <person name="van de Weg E."/>
            <person name="Wang J.Y."/>
            <person name="Gao Z.S."/>
        </authorList>
    </citation>
    <scope>NUCLEOTIDE SEQUENCE [LARGE SCALE GENOMIC DNA]</scope>
    <source>
        <tissue evidence="19">Leaves</tissue>
    </source>
</reference>
<keyword evidence="5 14" id="KW-0547">Nucleotide-binding</keyword>
<feature type="binding site" evidence="14">
    <location>
        <position position="734"/>
    </location>
    <ligand>
        <name>ATP</name>
        <dbReference type="ChEBI" id="CHEBI:30616"/>
    </ligand>
</feature>
<evidence type="ECO:0000256" key="11">
    <source>
        <dbReference type="ARBA" id="ARBA00034036"/>
    </source>
</evidence>
<evidence type="ECO:0000256" key="8">
    <source>
        <dbReference type="ARBA" id="ARBA00022967"/>
    </source>
</evidence>
<evidence type="ECO:0000256" key="6">
    <source>
        <dbReference type="ARBA" id="ARBA00022840"/>
    </source>
</evidence>
<comment type="function">
    <text evidence="12">Involved in transport of phospholipids.</text>
</comment>
<feature type="binding site" evidence="15">
    <location>
        <position position="429"/>
    </location>
    <ligand>
        <name>Mg(2+)</name>
        <dbReference type="ChEBI" id="CHEBI:18420"/>
    </ligand>
</feature>
<feature type="transmembrane region" description="Helical" evidence="16">
    <location>
        <begin position="104"/>
        <end position="122"/>
    </location>
</feature>
<evidence type="ECO:0000256" key="12">
    <source>
        <dbReference type="ARBA" id="ARBA00054150"/>
    </source>
</evidence>
<dbReference type="GO" id="GO:0000287">
    <property type="term" value="F:magnesium ion binding"/>
    <property type="evidence" value="ECO:0007669"/>
    <property type="project" value="UniProtKB-UniRule"/>
</dbReference>
<dbReference type="GO" id="GO:0045332">
    <property type="term" value="P:phospholipid translocation"/>
    <property type="evidence" value="ECO:0007669"/>
    <property type="project" value="TreeGrafter"/>
</dbReference>
<comment type="cofactor">
    <cofactor evidence="15">
        <name>Mg(2+)</name>
        <dbReference type="ChEBI" id="CHEBI:18420"/>
    </cofactor>
</comment>
<evidence type="ECO:0000256" key="1">
    <source>
        <dbReference type="ARBA" id="ARBA00004141"/>
    </source>
</evidence>
<dbReference type="InterPro" id="IPR023298">
    <property type="entry name" value="ATPase_P-typ_TM_dom_sf"/>
</dbReference>
<dbReference type="Pfam" id="PF13246">
    <property type="entry name" value="Cation_ATPase"/>
    <property type="match status" value="1"/>
</dbReference>
<dbReference type="FunFam" id="2.70.150.10:FF:000023">
    <property type="entry name" value="Phospholipid-transporting ATPase"/>
    <property type="match status" value="1"/>
</dbReference>
<feature type="binding site" evidence="14">
    <location>
        <position position="618"/>
    </location>
    <ligand>
        <name>ATP</name>
        <dbReference type="ChEBI" id="CHEBI:30616"/>
    </ligand>
</feature>
<dbReference type="FunFam" id="3.40.1110.10:FF:000042">
    <property type="entry name" value="Phospholipid-transporting ATPase"/>
    <property type="match status" value="1"/>
</dbReference>
<feature type="transmembrane region" description="Helical" evidence="16">
    <location>
        <begin position="958"/>
        <end position="977"/>
    </location>
</feature>
<keyword evidence="6 14" id="KW-0067">ATP-binding</keyword>
<feature type="transmembrane region" description="Helical" evidence="16">
    <location>
        <begin position="1076"/>
        <end position="1095"/>
    </location>
</feature>
<feature type="binding site" evidence="15">
    <location>
        <position position="431"/>
    </location>
    <ligand>
        <name>Mg(2+)</name>
        <dbReference type="ChEBI" id="CHEBI:18420"/>
    </ligand>
</feature>
<evidence type="ECO:0000313" key="19">
    <source>
        <dbReference type="EMBL" id="KAB1206484.1"/>
    </source>
</evidence>
<feature type="binding site" evidence="14">
    <location>
        <position position="872"/>
    </location>
    <ligand>
        <name>ATP</name>
        <dbReference type="ChEBI" id="CHEBI:30616"/>
    </ligand>
</feature>
<dbReference type="GO" id="GO:1901703">
    <property type="term" value="P:protein localization involved in auxin polar transport"/>
    <property type="evidence" value="ECO:0007669"/>
    <property type="project" value="UniProtKB-ARBA"/>
</dbReference>
<evidence type="ECO:0000256" key="3">
    <source>
        <dbReference type="ARBA" id="ARBA00022692"/>
    </source>
</evidence>
<keyword evidence="8 16" id="KW-1278">Translocase</keyword>
<keyword evidence="9 16" id="KW-1133">Transmembrane helix</keyword>
<dbReference type="Proteomes" id="UP000516437">
    <property type="component" value="Chromosome 7"/>
</dbReference>
<dbReference type="Pfam" id="PF16212">
    <property type="entry name" value="PhoLip_ATPase_C"/>
    <property type="match status" value="1"/>
</dbReference>
<evidence type="ECO:0000256" key="14">
    <source>
        <dbReference type="PIRSR" id="PIRSR606539-2"/>
    </source>
</evidence>
<dbReference type="InterPro" id="IPR044492">
    <property type="entry name" value="P_typ_ATPase_HD_dom"/>
</dbReference>
<dbReference type="SFLD" id="SFLDG00002">
    <property type="entry name" value="C1.7:_P-type_atpase_like"/>
    <property type="match status" value="1"/>
</dbReference>
<keyword evidence="7 15" id="KW-0460">Magnesium</keyword>
<dbReference type="GO" id="GO:0140326">
    <property type="term" value="F:ATPase-coupled intramembrane lipid transporter activity"/>
    <property type="evidence" value="ECO:0007669"/>
    <property type="project" value="UniProtKB-EC"/>
</dbReference>
<feature type="domain" description="P-type ATPase C-terminal" evidence="18">
    <location>
        <begin position="894"/>
        <end position="1144"/>
    </location>
</feature>
<dbReference type="GO" id="GO:0005886">
    <property type="term" value="C:plasma membrane"/>
    <property type="evidence" value="ECO:0007669"/>
    <property type="project" value="TreeGrafter"/>
</dbReference>
<evidence type="ECO:0000259" key="18">
    <source>
        <dbReference type="Pfam" id="PF16212"/>
    </source>
</evidence>
<feature type="binding site" evidence="14">
    <location>
        <position position="430"/>
    </location>
    <ligand>
        <name>ATP</name>
        <dbReference type="ChEBI" id="CHEBI:30616"/>
    </ligand>
</feature>
<evidence type="ECO:0000256" key="10">
    <source>
        <dbReference type="ARBA" id="ARBA00023136"/>
    </source>
</evidence>
<dbReference type="NCBIfam" id="TIGR01652">
    <property type="entry name" value="ATPase-Plipid"/>
    <property type="match status" value="1"/>
</dbReference>
<proteinExistence type="inferred from homology"/>
<dbReference type="EMBL" id="RXIC02000025">
    <property type="protein sequence ID" value="KAB1206484.1"/>
    <property type="molecule type" value="Genomic_DNA"/>
</dbReference>
<keyword evidence="4 15" id="KW-0479">Metal-binding</keyword>
<dbReference type="SUPFAM" id="SSF81660">
    <property type="entry name" value="Metal cation-transporting ATPase, ATP-binding domain N"/>
    <property type="match status" value="1"/>
</dbReference>
<dbReference type="SFLD" id="SFLDS00003">
    <property type="entry name" value="Haloacid_Dehalogenase"/>
    <property type="match status" value="1"/>
</dbReference>
<comment type="catalytic activity">
    <reaction evidence="11 16">
        <text>ATP + H2O + phospholipidSide 1 = ADP + phosphate + phospholipidSide 2.</text>
        <dbReference type="EC" id="7.6.2.1"/>
    </reaction>
</comment>
<dbReference type="OrthoDB" id="377733at2759"/>
<dbReference type="Gene3D" id="2.70.150.10">
    <property type="entry name" value="Calcium-transporting ATPase, cytoplasmic transduction domain A"/>
    <property type="match status" value="1"/>
</dbReference>
<comment type="caution">
    <text evidence="19">The sequence shown here is derived from an EMBL/GenBank/DDBJ whole genome shotgun (WGS) entry which is preliminary data.</text>
</comment>
<feature type="transmembrane region" description="Helical" evidence="16">
    <location>
        <begin position="360"/>
        <end position="381"/>
    </location>
</feature>
<evidence type="ECO:0000256" key="5">
    <source>
        <dbReference type="ARBA" id="ARBA00022741"/>
    </source>
</evidence>
<feature type="transmembrane region" description="Helical" evidence="16">
    <location>
        <begin position="1008"/>
        <end position="1030"/>
    </location>
</feature>
<evidence type="ECO:0000256" key="15">
    <source>
        <dbReference type="PIRSR" id="PIRSR606539-3"/>
    </source>
</evidence>
<feature type="binding site" evidence="14">
    <location>
        <position position="652"/>
    </location>
    <ligand>
        <name>ATP</name>
        <dbReference type="ChEBI" id="CHEBI:30616"/>
    </ligand>
</feature>